<dbReference type="SUPFAM" id="SSF48452">
    <property type="entry name" value="TPR-like"/>
    <property type="match status" value="1"/>
</dbReference>
<feature type="domain" description="SET" evidence="2">
    <location>
        <begin position="374"/>
        <end position="553"/>
    </location>
</feature>
<keyword evidence="4" id="KW-1185">Reference proteome</keyword>
<dbReference type="InterPro" id="IPR001214">
    <property type="entry name" value="SET_dom"/>
</dbReference>
<name>A0A066XMN1_COLSU</name>
<dbReference type="InterPro" id="IPR019734">
    <property type="entry name" value="TPR_rpt"/>
</dbReference>
<proteinExistence type="predicted"/>
<sequence length="658" mass="73561">MAHQKDGNTVLLTEQEAQRIRTTVRETQKQCSERRENAREFRDAHATVSQATGTSLMMDMGSMAGQGQRDTLPALGVGQTYPPSTASLEALKPMKFTELQMDTHHRGRSLIVKRANRCPVVTLAARSWTAVQDDEEKETERMEICLHKTTDGQDTLESARRYIIKEPYFTLTEDGEATLRIDHPSDLVVCHEEVVKGSSAQVEDAAKAEELARKCKDKGNAALQKKDLPLTRESYTQGLHLARREAVQKINSDLARDIARNRAHVHLLMDRQDEAIADAKASLIGADDQRSKELDSKAYFRAGSGAYNLGQYQQAKEYFEKAKGLAPEEKGAAIYLRKTEMRLREQATGDYDLRKLRANLSRASPRADAASFTGKTEVKSSAGRGRGLFANCDIAAGEMVMVEKAFCVVWGHESDVLTAMTYDVRDDRIRVAPVGLTKAITQKLLRNPSQIDRVMDLYGDYQGEDKAAPTKTEEGPVVDVFRVHDIVSRNAFGPGGQYGEEGARNASTGLWVWAAYINHSCIANARKEYVGDLMVLRALRPIKKGEEIFHSYDESADYEARQKALTTTWAFECGCALCAAEKTDDEKLRKKRSSLANDADDFVNTTHWVNAKRIAISKAQRLAREIDATYDDKKYQNLPRLASERIREWLAKASPLKS</sequence>
<dbReference type="OMA" id="LKMETHH"/>
<gene>
    <name evidence="3" type="ORF">CSUB01_06719</name>
</gene>
<dbReference type="eggNOG" id="KOG2084">
    <property type="taxonomic scope" value="Eukaryota"/>
</dbReference>
<dbReference type="PANTHER" id="PTHR47643:SF2">
    <property type="entry name" value="TPR DOMAIN PROTEIN (AFU_ORTHOLOGUE AFUA_5G12710)"/>
    <property type="match status" value="1"/>
</dbReference>
<dbReference type="InterPro" id="IPR046341">
    <property type="entry name" value="SET_dom_sf"/>
</dbReference>
<evidence type="ECO:0000256" key="1">
    <source>
        <dbReference type="PROSITE-ProRule" id="PRU00339"/>
    </source>
</evidence>
<dbReference type="Gene3D" id="2.170.270.10">
    <property type="entry name" value="SET domain"/>
    <property type="match status" value="1"/>
</dbReference>
<dbReference type="PROSITE" id="PS50280">
    <property type="entry name" value="SET"/>
    <property type="match status" value="1"/>
</dbReference>
<dbReference type="SMART" id="SM00028">
    <property type="entry name" value="TPR"/>
    <property type="match status" value="3"/>
</dbReference>
<organism evidence="3 4">
    <name type="scientific">Colletotrichum sublineola</name>
    <name type="common">Sorghum anthracnose fungus</name>
    <dbReference type="NCBI Taxonomy" id="1173701"/>
    <lineage>
        <taxon>Eukaryota</taxon>
        <taxon>Fungi</taxon>
        <taxon>Dikarya</taxon>
        <taxon>Ascomycota</taxon>
        <taxon>Pezizomycotina</taxon>
        <taxon>Sordariomycetes</taxon>
        <taxon>Hypocreomycetidae</taxon>
        <taxon>Glomerellales</taxon>
        <taxon>Glomerellaceae</taxon>
        <taxon>Colletotrichum</taxon>
        <taxon>Colletotrichum graminicola species complex</taxon>
    </lineage>
</organism>
<comment type="caution">
    <text evidence="3">The sequence shown here is derived from an EMBL/GenBank/DDBJ whole genome shotgun (WGS) entry which is preliminary data.</text>
</comment>
<evidence type="ECO:0000313" key="3">
    <source>
        <dbReference type="EMBL" id="KDN68924.1"/>
    </source>
</evidence>
<evidence type="ECO:0000259" key="2">
    <source>
        <dbReference type="PROSITE" id="PS50280"/>
    </source>
</evidence>
<feature type="repeat" description="TPR" evidence="1">
    <location>
        <begin position="296"/>
        <end position="329"/>
    </location>
</feature>
<reference evidence="4" key="1">
    <citation type="journal article" date="2014" name="Genome Announc.">
        <title>Draft genome sequence of Colletotrichum sublineola, a destructive pathogen of cultivated sorghum.</title>
        <authorList>
            <person name="Baroncelli R."/>
            <person name="Sanz-Martin J.M."/>
            <person name="Rech G.E."/>
            <person name="Sukno S.A."/>
            <person name="Thon M.R."/>
        </authorList>
    </citation>
    <scope>NUCLEOTIDE SEQUENCE [LARGE SCALE GENOMIC DNA]</scope>
    <source>
        <strain evidence="4">TX430BB</strain>
    </source>
</reference>
<dbReference type="Gene3D" id="1.25.40.10">
    <property type="entry name" value="Tetratricopeptide repeat domain"/>
    <property type="match status" value="1"/>
</dbReference>
<dbReference type="Pfam" id="PF00856">
    <property type="entry name" value="SET"/>
    <property type="match status" value="1"/>
</dbReference>
<dbReference type="SUPFAM" id="SSF82199">
    <property type="entry name" value="SET domain"/>
    <property type="match status" value="1"/>
</dbReference>
<evidence type="ECO:0000313" key="4">
    <source>
        <dbReference type="Proteomes" id="UP000027238"/>
    </source>
</evidence>
<dbReference type="AlphaFoldDB" id="A0A066XMN1"/>
<keyword evidence="1" id="KW-0802">TPR repeat</keyword>
<dbReference type="PANTHER" id="PTHR47643">
    <property type="entry name" value="TPR DOMAIN PROTEIN (AFU_ORTHOLOGUE AFUA_5G12710)"/>
    <property type="match status" value="1"/>
</dbReference>
<dbReference type="PROSITE" id="PS50005">
    <property type="entry name" value="TPR"/>
    <property type="match status" value="1"/>
</dbReference>
<dbReference type="InterPro" id="IPR011990">
    <property type="entry name" value="TPR-like_helical_dom_sf"/>
</dbReference>
<dbReference type="STRING" id="1173701.A0A066XMN1"/>
<dbReference type="HOGENOM" id="CLU_009043_1_0_1"/>
<dbReference type="EMBL" id="JMSE01000597">
    <property type="protein sequence ID" value="KDN68924.1"/>
    <property type="molecule type" value="Genomic_DNA"/>
</dbReference>
<protein>
    <submittedName>
        <fullName evidence="3">Putative tetratricopeptide</fullName>
    </submittedName>
</protein>
<dbReference type="InterPro" id="IPR053209">
    <property type="entry name" value="Gramillin-biosynth_MTr"/>
</dbReference>
<dbReference type="Proteomes" id="UP000027238">
    <property type="component" value="Unassembled WGS sequence"/>
</dbReference>
<accession>A0A066XMN1</accession>
<dbReference type="OrthoDB" id="1028014at2759"/>
<dbReference type="SMART" id="SM00317">
    <property type="entry name" value="SET"/>
    <property type="match status" value="1"/>
</dbReference>